<proteinExistence type="predicted"/>
<dbReference type="PANTHER" id="PTHR33050:SF7">
    <property type="entry name" value="RIBONUCLEASE H"/>
    <property type="match status" value="1"/>
</dbReference>
<organism evidence="2 3">
    <name type="scientific">Labeo rohita</name>
    <name type="common">Indian major carp</name>
    <name type="synonym">Cyprinus rohita</name>
    <dbReference type="NCBI Taxonomy" id="84645"/>
    <lineage>
        <taxon>Eukaryota</taxon>
        <taxon>Metazoa</taxon>
        <taxon>Chordata</taxon>
        <taxon>Craniata</taxon>
        <taxon>Vertebrata</taxon>
        <taxon>Euteleostomi</taxon>
        <taxon>Actinopterygii</taxon>
        <taxon>Neopterygii</taxon>
        <taxon>Teleostei</taxon>
        <taxon>Ostariophysi</taxon>
        <taxon>Cypriniformes</taxon>
        <taxon>Cyprinidae</taxon>
        <taxon>Labeoninae</taxon>
        <taxon>Labeonini</taxon>
        <taxon>Labeo</taxon>
    </lineage>
</organism>
<dbReference type="Proteomes" id="UP000830375">
    <property type="component" value="Unassembled WGS sequence"/>
</dbReference>
<evidence type="ECO:0000313" key="2">
    <source>
        <dbReference type="EMBL" id="KAI2652644.1"/>
    </source>
</evidence>
<keyword evidence="3" id="KW-1185">Reference proteome</keyword>
<evidence type="ECO:0000313" key="3">
    <source>
        <dbReference type="Proteomes" id="UP000830375"/>
    </source>
</evidence>
<feature type="region of interest" description="Disordered" evidence="1">
    <location>
        <begin position="143"/>
        <end position="164"/>
    </location>
</feature>
<dbReference type="EMBL" id="JACTAM010000019">
    <property type="protein sequence ID" value="KAI2652644.1"/>
    <property type="molecule type" value="Genomic_DNA"/>
</dbReference>
<dbReference type="InterPro" id="IPR043502">
    <property type="entry name" value="DNA/RNA_pol_sf"/>
</dbReference>
<evidence type="ECO:0000256" key="1">
    <source>
        <dbReference type="SAM" id="MobiDB-lite"/>
    </source>
</evidence>
<feature type="compositionally biased region" description="Basic and acidic residues" evidence="1">
    <location>
        <begin position="143"/>
        <end position="162"/>
    </location>
</feature>
<reference evidence="2 3" key="1">
    <citation type="submission" date="2022-01" db="EMBL/GenBank/DDBJ databases">
        <title>A high-quality chromosome-level genome assembly of rohu carp, Labeo rohita.</title>
        <authorList>
            <person name="Arick M.A. II"/>
            <person name="Hsu C.-Y."/>
            <person name="Magbanua Z."/>
            <person name="Pechanova O."/>
            <person name="Grover C."/>
            <person name="Miller E."/>
            <person name="Thrash A."/>
            <person name="Ezzel L."/>
            <person name="Alam S."/>
            <person name="Benzie J."/>
            <person name="Hamilton M."/>
            <person name="Karsi A."/>
            <person name="Lawrence M.L."/>
            <person name="Peterson D.G."/>
        </authorList>
    </citation>
    <scope>NUCLEOTIDE SEQUENCE [LARGE SCALE GENOMIC DNA]</scope>
    <source>
        <strain evidence="3">BAU-BD-2019</strain>
        <tissue evidence="2">Blood</tissue>
    </source>
</reference>
<protein>
    <submittedName>
        <fullName evidence="2">ORF V: Enzymatic polyprotein</fullName>
    </submittedName>
</protein>
<comment type="caution">
    <text evidence="2">The sequence shown here is derived from an EMBL/GenBank/DDBJ whole genome shotgun (WGS) entry which is preliminary data.</text>
</comment>
<dbReference type="PANTHER" id="PTHR33050">
    <property type="entry name" value="REVERSE TRANSCRIPTASE DOMAIN-CONTAINING PROTEIN"/>
    <property type="match status" value="1"/>
</dbReference>
<dbReference type="InterPro" id="IPR052055">
    <property type="entry name" value="Hepadnavirus_pol/RT"/>
</dbReference>
<dbReference type="CDD" id="cd09275">
    <property type="entry name" value="RNase_HI_RT_DIRS1"/>
    <property type="match status" value="1"/>
</dbReference>
<accession>A0ABQ8LPQ1</accession>
<name>A0ABQ8LPQ1_LABRO</name>
<sequence>MRLKFKMLTVKQVVSQIRFEDWFVMIDLKDTYFHGSILPQQIPEVCFQGQSIPISGSSLRPSTLTQYVYEVCGCSPDHSSSPGHSHTRLHRRLADLSAVGESSGSTSRCRPRPHESVGVKTKWQEKCAFSITEDHLFRRGVGFDHDAGTDRVDPRSSRESEGRSLTVKQFQQLLGLMAAASNVIPYSLQQMRPLQWWLKIKGFSPRGKSRNLNQGPVLGVPCRHVTLTKDASLTSWGAVMSGRPAQGLWSYHHLSWHINCLEILAMFRALKHFLPDLRDRHVLVRTDNTAVVNEMLRLEPYFRHPCERLLHPLKLTPAPLHMLLSFLVTYATRK</sequence>
<gene>
    <name evidence="2" type="ORF">H4Q32_005900</name>
</gene>
<dbReference type="SUPFAM" id="SSF56672">
    <property type="entry name" value="DNA/RNA polymerases"/>
    <property type="match status" value="1"/>
</dbReference>